<feature type="transmembrane region" description="Helical" evidence="5">
    <location>
        <begin position="337"/>
        <end position="357"/>
    </location>
</feature>
<dbReference type="Gene3D" id="3.40.1710.10">
    <property type="entry name" value="abc type-2 transporter like domain"/>
    <property type="match status" value="1"/>
</dbReference>
<feature type="domain" description="ABC-2 type transporter transmembrane" evidence="6">
    <location>
        <begin position="43"/>
        <end position="402"/>
    </location>
</feature>
<dbReference type="GO" id="GO:0140359">
    <property type="term" value="F:ABC-type transporter activity"/>
    <property type="evidence" value="ECO:0007669"/>
    <property type="project" value="InterPro"/>
</dbReference>
<evidence type="ECO:0000313" key="7">
    <source>
        <dbReference type="EMBL" id="SKC79352.1"/>
    </source>
</evidence>
<keyword evidence="4 5" id="KW-0472">Membrane</keyword>
<evidence type="ECO:0000256" key="1">
    <source>
        <dbReference type="ARBA" id="ARBA00004141"/>
    </source>
</evidence>
<evidence type="ECO:0000256" key="5">
    <source>
        <dbReference type="SAM" id="Phobius"/>
    </source>
</evidence>
<dbReference type="OrthoDB" id="1952001at2"/>
<evidence type="ECO:0000256" key="4">
    <source>
        <dbReference type="ARBA" id="ARBA00023136"/>
    </source>
</evidence>
<organism evidence="7 8">
    <name type="scientific">Maledivibacter halophilus</name>
    <dbReference type="NCBI Taxonomy" id="36842"/>
    <lineage>
        <taxon>Bacteria</taxon>
        <taxon>Bacillati</taxon>
        <taxon>Bacillota</taxon>
        <taxon>Clostridia</taxon>
        <taxon>Peptostreptococcales</taxon>
        <taxon>Caminicellaceae</taxon>
        <taxon>Maledivibacter</taxon>
    </lineage>
</organism>
<name>A0A1T5LTN9_9FIRM</name>
<evidence type="ECO:0000256" key="2">
    <source>
        <dbReference type="ARBA" id="ARBA00022692"/>
    </source>
</evidence>
<protein>
    <submittedName>
        <fullName evidence="7">ABC-type multidrug transport system, permease component</fullName>
    </submittedName>
</protein>
<dbReference type="EMBL" id="FUZT01000008">
    <property type="protein sequence ID" value="SKC79352.1"/>
    <property type="molecule type" value="Genomic_DNA"/>
</dbReference>
<evidence type="ECO:0000256" key="3">
    <source>
        <dbReference type="ARBA" id="ARBA00022989"/>
    </source>
</evidence>
<dbReference type="Pfam" id="PF12698">
    <property type="entry name" value="ABC2_membrane_3"/>
    <property type="match status" value="1"/>
</dbReference>
<dbReference type="STRING" id="36842.SAMN02194393_03289"/>
<sequence>MESKNTLVILMKKLNLKSEYNQTSMLAKMEIKRVTSQISNVVLLVLLLIIFVNMFIFIYKDKGPKIHSNVALAIEDNSVEVKTLLKNITENKLKEIIEFKEVSLKAGFDLLKENEVIALIHLKEGTTELLNYGRPAAFDLYINDHSDIKVKFLINYLESLVKVLNEGQNGSMIYWDIMKSKGLDFDERLNNLNRIALNYMAAFLTRGDVFESTDDLDKFYGAATLNYYFVTSLLIISIISTILFHLDINDDIRKGRIRRVLSSGYNLRNIYSAKIITGSIFTSILMGIFKGIFMIFFDVFVVTEFLRFISCFFIINIIIHMVVIVFYILIDNDRIRDWLFILFFTVLSFTSGIIIPLNSLGGLFKILSKFNILTIGHNLLLGYSLTLERAFITIIYFFIITVTLRYVHKIRRV</sequence>
<feature type="transmembrane region" description="Helical" evidence="5">
    <location>
        <begin position="305"/>
        <end position="330"/>
    </location>
</feature>
<keyword evidence="2 5" id="KW-0812">Transmembrane</keyword>
<feature type="transmembrane region" description="Helical" evidence="5">
    <location>
        <begin position="38"/>
        <end position="59"/>
    </location>
</feature>
<keyword evidence="3 5" id="KW-1133">Transmembrane helix</keyword>
<gene>
    <name evidence="7" type="ORF">SAMN02194393_03289</name>
</gene>
<dbReference type="Proteomes" id="UP000190285">
    <property type="component" value="Unassembled WGS sequence"/>
</dbReference>
<dbReference type="AlphaFoldDB" id="A0A1T5LTN9"/>
<accession>A0A1T5LTN9</accession>
<dbReference type="GO" id="GO:0016020">
    <property type="term" value="C:membrane"/>
    <property type="evidence" value="ECO:0007669"/>
    <property type="project" value="UniProtKB-SubCell"/>
</dbReference>
<feature type="transmembrane region" description="Helical" evidence="5">
    <location>
        <begin position="390"/>
        <end position="407"/>
    </location>
</feature>
<reference evidence="7 8" key="1">
    <citation type="submission" date="2017-02" db="EMBL/GenBank/DDBJ databases">
        <authorList>
            <person name="Peterson S.W."/>
        </authorList>
    </citation>
    <scope>NUCLEOTIDE SEQUENCE [LARGE SCALE GENOMIC DNA]</scope>
    <source>
        <strain evidence="7 8">M1</strain>
    </source>
</reference>
<proteinExistence type="predicted"/>
<feature type="transmembrane region" description="Helical" evidence="5">
    <location>
        <begin position="227"/>
        <end position="248"/>
    </location>
</feature>
<evidence type="ECO:0000313" key="8">
    <source>
        <dbReference type="Proteomes" id="UP000190285"/>
    </source>
</evidence>
<evidence type="ECO:0000259" key="6">
    <source>
        <dbReference type="Pfam" id="PF12698"/>
    </source>
</evidence>
<keyword evidence="8" id="KW-1185">Reference proteome</keyword>
<dbReference type="InterPro" id="IPR013525">
    <property type="entry name" value="ABC2_TM"/>
</dbReference>
<feature type="transmembrane region" description="Helical" evidence="5">
    <location>
        <begin position="269"/>
        <end position="293"/>
    </location>
</feature>
<comment type="subcellular location">
    <subcellularLocation>
        <location evidence="1">Membrane</location>
        <topology evidence="1">Multi-pass membrane protein</topology>
    </subcellularLocation>
</comment>